<dbReference type="Proteomes" id="UP000183832">
    <property type="component" value="Unassembled WGS sequence"/>
</dbReference>
<feature type="region of interest" description="Disordered" evidence="6">
    <location>
        <begin position="102"/>
        <end position="131"/>
    </location>
</feature>
<keyword evidence="8" id="KW-1185">Reference proteome</keyword>
<evidence type="ECO:0000313" key="7">
    <source>
        <dbReference type="EMBL" id="CRL07264.1"/>
    </source>
</evidence>
<feature type="region of interest" description="Disordered" evidence="6">
    <location>
        <begin position="989"/>
        <end position="1024"/>
    </location>
</feature>
<feature type="compositionally biased region" description="Basic and acidic residues" evidence="6">
    <location>
        <begin position="269"/>
        <end position="285"/>
    </location>
</feature>
<feature type="region of interest" description="Disordered" evidence="6">
    <location>
        <begin position="1"/>
        <end position="79"/>
    </location>
</feature>
<accession>A0A1J1J4D6</accession>
<dbReference type="AlphaFoldDB" id="A0A1J1J4D6"/>
<keyword evidence="3" id="KW-0597">Phosphoprotein</keyword>
<gene>
    <name evidence="7" type="primary">putative CG1674</name>
    <name evidence="7" type="ORF">CLUMA_CG020244</name>
</gene>
<dbReference type="InterPro" id="IPR051976">
    <property type="entry name" value="Synaptopodin_domain"/>
</dbReference>
<evidence type="ECO:0000313" key="8">
    <source>
        <dbReference type="Proteomes" id="UP000183832"/>
    </source>
</evidence>
<feature type="compositionally biased region" description="Low complexity" evidence="6">
    <location>
        <begin position="989"/>
        <end position="1005"/>
    </location>
</feature>
<feature type="compositionally biased region" description="Polar residues" evidence="6">
    <location>
        <begin position="324"/>
        <end position="335"/>
    </location>
</feature>
<feature type="compositionally biased region" description="Basic and acidic residues" evidence="6">
    <location>
        <begin position="355"/>
        <end position="372"/>
    </location>
</feature>
<evidence type="ECO:0000256" key="4">
    <source>
        <dbReference type="ARBA" id="ARBA00038161"/>
    </source>
</evidence>
<dbReference type="PANTHER" id="PTHR24217">
    <property type="entry name" value="PUTATIVE-RELATED"/>
    <property type="match status" value="1"/>
</dbReference>
<dbReference type="GO" id="GO:0015629">
    <property type="term" value="C:actin cytoskeleton"/>
    <property type="evidence" value="ECO:0007669"/>
    <property type="project" value="TreeGrafter"/>
</dbReference>
<feature type="compositionally biased region" description="Basic and acidic residues" evidence="6">
    <location>
        <begin position="313"/>
        <end position="323"/>
    </location>
</feature>
<dbReference type="EMBL" id="CVRI01000070">
    <property type="protein sequence ID" value="CRL07264.1"/>
    <property type="molecule type" value="Genomic_DNA"/>
</dbReference>
<organism evidence="7 8">
    <name type="scientific">Clunio marinus</name>
    <dbReference type="NCBI Taxonomy" id="568069"/>
    <lineage>
        <taxon>Eukaryota</taxon>
        <taxon>Metazoa</taxon>
        <taxon>Ecdysozoa</taxon>
        <taxon>Arthropoda</taxon>
        <taxon>Hexapoda</taxon>
        <taxon>Insecta</taxon>
        <taxon>Pterygota</taxon>
        <taxon>Neoptera</taxon>
        <taxon>Endopterygota</taxon>
        <taxon>Diptera</taxon>
        <taxon>Nematocera</taxon>
        <taxon>Chironomoidea</taxon>
        <taxon>Chironomidae</taxon>
        <taxon>Clunio</taxon>
    </lineage>
</organism>
<dbReference type="STRING" id="568069.A0A1J1J4D6"/>
<evidence type="ECO:0000256" key="6">
    <source>
        <dbReference type="SAM" id="MobiDB-lite"/>
    </source>
</evidence>
<feature type="coiled-coil region" evidence="5">
    <location>
        <begin position="424"/>
        <end position="459"/>
    </location>
</feature>
<feature type="compositionally biased region" description="Basic and acidic residues" evidence="6">
    <location>
        <begin position="163"/>
        <end position="223"/>
    </location>
</feature>
<comment type="similarity">
    <text evidence="4">Belongs to the synaptopodin family.</text>
</comment>
<feature type="compositionally biased region" description="Polar residues" evidence="6">
    <location>
        <begin position="45"/>
        <end position="63"/>
    </location>
</feature>
<comment type="subcellular location">
    <subcellularLocation>
        <location evidence="1">Cytoplasm</location>
    </subcellularLocation>
</comment>
<feature type="region of interest" description="Disordered" evidence="6">
    <location>
        <begin position="269"/>
        <end position="377"/>
    </location>
</feature>
<dbReference type="GO" id="GO:0003779">
    <property type="term" value="F:actin binding"/>
    <property type="evidence" value="ECO:0007669"/>
    <property type="project" value="TreeGrafter"/>
</dbReference>
<reference evidence="7 8" key="1">
    <citation type="submission" date="2015-04" db="EMBL/GenBank/DDBJ databases">
        <authorList>
            <person name="Syromyatnikov M.Y."/>
            <person name="Popov V.N."/>
        </authorList>
    </citation>
    <scope>NUCLEOTIDE SEQUENCE [LARGE SCALE GENOMIC DNA]</scope>
</reference>
<sequence length="1188" mass="132591">MESSTDVVDHAPPTVTSFTESSHESKVEQVANGTIESSVDKEKTVTQSVQKSGSGDQNYQQRSLVEETKQESFSSSSVVVEATVPIPEESVVAIKNVEDVVTSSEDIKDKTAENGEGVCVENEQDESVENQKVECQEQGENFSNQKSNQNELNIVDLSQVKHDIPSNEADKTLSEQNVEPKVEEKTAEPKLAENFDISQEIREIQPKQEENKTEEKPETKSEFTADASQPLLEIQPKLQETTAPEKIPEAIIELTADGSKTNYEIKAELQKPEAAEKTPETKVEATAENSQTNPEILPKLQEEEEVRNCLDSNENKTNDEIKTQQEVASAIINNETKVDDTVVQERSLEQPNEDITIHDEKPEEEIKPDEKSATTGDGLEIPLVDMIMAPIIPPTAPAQILDVNKSESNNFVLNDEKPKEQEVLKNSEASKEIQQESIKQQLNEIITDIEKNVNITNDEQADNSNKTYTYSQEKIGSSLKRSQTVSAIDTKRGFKPTDRFDPKKKSFLVDLSKQIWTKRDEVLDGKKPVDLQKIFTPATDVDEILPGKNRKLFASSSFYSPTIHPTVEDQVELARRISHSLSDISNHTSKGQSMYVNRKKRSVKWIHDDGHEEERFIEEHHETKENGFESSQQFSSQQQPLQNQQQFNLEHQNGAEIEPKKVPLKLVMDPRHVQDLNSIRQYGYEPAPMSPEFGYELVNALNAPKGKGAELFAKRRKKAEKWVVDGSKVTPSATPTTPASSISAFSDVGTQRVQHNMKLDQIQEKYQQPRVKMVRSPWEAALETGSVDNAFVNYAQQQANQQQQQIYSASVDQVQQFDYGSSKKDVQYQSSKQIKEQLSARDLAYRPNVPQGWNRPPVTLPAEFSEIIPDETVEQEMSQIYASQQKYLELIRNNTPTPPLIEYQVRCGEVETNVYDEPIKELIMEFDRIYTPPEIPVISSTTTTSMTTEHVSNFSSTTTSSNFKEISLPQQSIPLSFSQVPQPIAAAPEPVKKPVQPVQQAQPKPYQNSMQNYGAKPQSQQKPMAIAPVVQKTKIISSKSETMSQRTGLNASTVTTGILKKQIQLDAAVPVPPGAAVPAQSPITIGGKSGGKSPVPIFNTSPAPFGFPALSVQTPETIAQTAPAPTPMVPHLQTPKPLPLIVSTPLPNYTSSYNNAARPFNEFKDFYRPINMDNLSSKLVPPVVYTDF</sequence>
<dbReference type="GO" id="GO:0005634">
    <property type="term" value="C:nucleus"/>
    <property type="evidence" value="ECO:0007669"/>
    <property type="project" value="TreeGrafter"/>
</dbReference>
<protein>
    <submittedName>
        <fullName evidence="7">CLUMA_CG020244, isoform A</fullName>
    </submittedName>
</protein>
<feature type="compositionally biased region" description="Low complexity" evidence="6">
    <location>
        <begin position="630"/>
        <end position="643"/>
    </location>
</feature>
<feature type="region of interest" description="Disordered" evidence="6">
    <location>
        <begin position="623"/>
        <end position="643"/>
    </location>
</feature>
<evidence type="ECO:0000256" key="1">
    <source>
        <dbReference type="ARBA" id="ARBA00004496"/>
    </source>
</evidence>
<dbReference type="PANTHER" id="PTHR24217:SF0">
    <property type="entry name" value="PDZ DOMAIN-CONTAINING PROTEIN"/>
    <property type="match status" value="1"/>
</dbReference>
<keyword evidence="5" id="KW-0175">Coiled coil</keyword>
<evidence type="ECO:0000256" key="2">
    <source>
        <dbReference type="ARBA" id="ARBA00022490"/>
    </source>
</evidence>
<proteinExistence type="inferred from homology"/>
<evidence type="ECO:0000256" key="3">
    <source>
        <dbReference type="ARBA" id="ARBA00022553"/>
    </source>
</evidence>
<name>A0A1J1J4D6_9DIPT</name>
<dbReference type="GO" id="GO:0032233">
    <property type="term" value="P:positive regulation of actin filament bundle assembly"/>
    <property type="evidence" value="ECO:0007669"/>
    <property type="project" value="TreeGrafter"/>
</dbReference>
<feature type="region of interest" description="Disordered" evidence="6">
    <location>
        <begin position="163"/>
        <end position="231"/>
    </location>
</feature>
<evidence type="ECO:0000256" key="5">
    <source>
        <dbReference type="SAM" id="Coils"/>
    </source>
</evidence>
<dbReference type="OrthoDB" id="300641at2759"/>
<feature type="compositionally biased region" description="Polar residues" evidence="6">
    <location>
        <begin position="1006"/>
        <end position="1022"/>
    </location>
</feature>
<dbReference type="GO" id="GO:0030018">
    <property type="term" value="C:Z disc"/>
    <property type="evidence" value="ECO:0007669"/>
    <property type="project" value="TreeGrafter"/>
</dbReference>
<keyword evidence="2" id="KW-0963">Cytoplasm</keyword>